<keyword evidence="3" id="KW-1185">Reference proteome</keyword>
<reference evidence="2 3" key="1">
    <citation type="journal article" date="2018" name="Arch. Virol.">
        <title>Genomic characterization of the novel Ralstonia phage RPSC1.</title>
        <authorList>
            <person name="Liao M."/>
        </authorList>
    </citation>
    <scope>NUCLEOTIDE SEQUENCE [LARGE SCALE GENOMIC DNA]</scope>
</reference>
<sequence length="64" mass="6666">MVNIDMNQGITTFGPPALVAGEVGARVAGLTINEWFYVVAIFCMVTSTVVSSIKALRPAPVVAA</sequence>
<gene>
    <name evidence="2" type="ORF">RPSC1_8</name>
</gene>
<feature type="transmembrane region" description="Helical" evidence="1">
    <location>
        <begin position="35"/>
        <end position="56"/>
    </location>
</feature>
<protein>
    <submittedName>
        <fullName evidence="2">Putative lysis protein</fullName>
    </submittedName>
</protein>
<evidence type="ECO:0000313" key="2">
    <source>
        <dbReference type="EMBL" id="ATN92939.1"/>
    </source>
</evidence>
<proteinExistence type="predicted"/>
<keyword evidence="1" id="KW-1133">Transmembrane helix</keyword>
<dbReference type="Proteomes" id="UP000258840">
    <property type="component" value="Segment"/>
</dbReference>
<keyword evidence="1" id="KW-0812">Transmembrane</keyword>
<dbReference type="EMBL" id="MF893341">
    <property type="protein sequence ID" value="ATN92939.1"/>
    <property type="molecule type" value="Genomic_DNA"/>
</dbReference>
<name>A0A2Z2U7R1_9CAUD</name>
<accession>A0A2Z2U7R1</accession>
<evidence type="ECO:0000256" key="1">
    <source>
        <dbReference type="SAM" id="Phobius"/>
    </source>
</evidence>
<keyword evidence="1" id="KW-0472">Membrane</keyword>
<evidence type="ECO:0000313" key="3">
    <source>
        <dbReference type="Proteomes" id="UP000258840"/>
    </source>
</evidence>
<organism evidence="2 3">
    <name type="scientific">Ralstonia phage RPSC1</name>
    <dbReference type="NCBI Taxonomy" id="2041351"/>
    <lineage>
        <taxon>Viruses</taxon>
        <taxon>Duplodnaviria</taxon>
        <taxon>Heunggongvirae</taxon>
        <taxon>Uroviricota</taxon>
        <taxon>Caudoviricetes</taxon>
        <taxon>Autographivirales</taxon>
        <taxon>Autotranscriptaviridae</taxon>
        <taxon>Stompelvirus</taxon>
        <taxon>Stompelvirus RPSC1</taxon>
    </lineage>
</organism>